<evidence type="ECO:0000256" key="3">
    <source>
        <dbReference type="ARBA" id="ARBA00022960"/>
    </source>
</evidence>
<evidence type="ECO:0000256" key="2">
    <source>
        <dbReference type="ARBA" id="ARBA00022692"/>
    </source>
</evidence>
<evidence type="ECO:0000256" key="5">
    <source>
        <dbReference type="ARBA" id="ARBA00023136"/>
    </source>
</evidence>
<dbReference type="GO" id="GO:0051301">
    <property type="term" value="P:cell division"/>
    <property type="evidence" value="ECO:0007669"/>
    <property type="project" value="InterPro"/>
</dbReference>
<proteinExistence type="predicted"/>
<dbReference type="RefSeq" id="WP_200353879.1">
    <property type="nucleotide sequence ID" value="NZ_JAENIL010000003.1"/>
</dbReference>
<dbReference type="EMBL" id="JAENIL010000003">
    <property type="protein sequence ID" value="MBK1875660.1"/>
    <property type="molecule type" value="Genomic_DNA"/>
</dbReference>
<evidence type="ECO:0000313" key="7">
    <source>
        <dbReference type="EMBL" id="MBK1875660.1"/>
    </source>
</evidence>
<dbReference type="GO" id="GO:0032153">
    <property type="term" value="C:cell division site"/>
    <property type="evidence" value="ECO:0007669"/>
    <property type="project" value="TreeGrafter"/>
</dbReference>
<evidence type="ECO:0000256" key="4">
    <source>
        <dbReference type="ARBA" id="ARBA00022989"/>
    </source>
</evidence>
<keyword evidence="3" id="KW-0133">Cell shape</keyword>
<feature type="transmembrane region" description="Helical" evidence="6">
    <location>
        <begin position="377"/>
        <end position="399"/>
    </location>
</feature>
<evidence type="ECO:0000256" key="6">
    <source>
        <dbReference type="SAM" id="Phobius"/>
    </source>
</evidence>
<evidence type="ECO:0000313" key="8">
    <source>
        <dbReference type="Proteomes" id="UP000617628"/>
    </source>
</evidence>
<feature type="transmembrane region" description="Helical" evidence="6">
    <location>
        <begin position="80"/>
        <end position="99"/>
    </location>
</feature>
<dbReference type="NCBIfam" id="TIGR02210">
    <property type="entry name" value="rodA_shape"/>
    <property type="match status" value="1"/>
</dbReference>
<dbReference type="GO" id="GO:0008360">
    <property type="term" value="P:regulation of cell shape"/>
    <property type="evidence" value="ECO:0007669"/>
    <property type="project" value="UniProtKB-KW"/>
</dbReference>
<accession>A0A934VPB9</accession>
<keyword evidence="5 6" id="KW-0472">Membrane</keyword>
<dbReference type="Proteomes" id="UP000617628">
    <property type="component" value="Unassembled WGS sequence"/>
</dbReference>
<gene>
    <name evidence="7" type="primary">rodA</name>
    <name evidence="7" type="ORF">JIN87_02210</name>
</gene>
<dbReference type="PANTHER" id="PTHR30474">
    <property type="entry name" value="CELL CYCLE PROTEIN"/>
    <property type="match status" value="1"/>
</dbReference>
<dbReference type="Pfam" id="PF01098">
    <property type="entry name" value="FTSW_RODA_SPOVE"/>
    <property type="match status" value="1"/>
</dbReference>
<evidence type="ECO:0000256" key="1">
    <source>
        <dbReference type="ARBA" id="ARBA00004141"/>
    </source>
</evidence>
<keyword evidence="8" id="KW-1185">Reference proteome</keyword>
<feature type="transmembrane region" description="Helical" evidence="6">
    <location>
        <begin position="53"/>
        <end position="73"/>
    </location>
</feature>
<feature type="transmembrane region" description="Helical" evidence="6">
    <location>
        <begin position="311"/>
        <end position="329"/>
    </location>
</feature>
<dbReference type="GO" id="GO:0005886">
    <property type="term" value="C:plasma membrane"/>
    <property type="evidence" value="ECO:0007669"/>
    <property type="project" value="TreeGrafter"/>
</dbReference>
<keyword evidence="2 6" id="KW-0812">Transmembrane</keyword>
<protein>
    <submittedName>
        <fullName evidence="7">Rod shape-determining protein RodA</fullName>
    </submittedName>
</protein>
<dbReference type="AlphaFoldDB" id="A0A934VPB9"/>
<keyword evidence="4 6" id="KW-1133">Transmembrane helix</keyword>
<dbReference type="InterPro" id="IPR011923">
    <property type="entry name" value="RodA/MrdB"/>
</dbReference>
<sequence>MLPSSNKHHHPRVDLINPICILLLATIGIIFIYSAQLHPAQAGTGGGQWKSQVVWLFIGTGAYITVSFIDYSLFMKHSHWIWTLAVIMLALVLWSPLGVSRYGATRWLNLGFYTFQPVEIAKLAGIVISASILTRSEVGDIKDSVQVLAKMALAISIPFLLILLQPDLGSSLVIPIFVFAQLYASNLSKRFFTTAILLFVALVGAILIDNHNYVKFLDDNGIDPQNIEGRYQETTWFPLKDYQRNRILTFINPDKADPRGTGWNREQSIISVASGGPFGKGWTEGSQAQLGYLPRSVAHNDFIFSVVAEEAGFLGSAVVISLFGILLGNSLHIAGQAKDRFGTLLTLGVVALFSVHIFVNIAMTVGLMPITGLPLPFLSHGGTFMLSCCILLGLVQSVYRYRKDF</sequence>
<comment type="subcellular location">
    <subcellularLocation>
        <location evidence="1">Membrane</location>
        <topology evidence="1">Multi-pass membrane protein</topology>
    </subcellularLocation>
</comment>
<dbReference type="InterPro" id="IPR001182">
    <property type="entry name" value="FtsW/RodA"/>
</dbReference>
<comment type="caution">
    <text evidence="7">The sequence shown here is derived from an EMBL/GenBank/DDBJ whole genome shotgun (WGS) entry which is preliminary data.</text>
</comment>
<reference evidence="7" key="1">
    <citation type="submission" date="2021-01" db="EMBL/GenBank/DDBJ databases">
        <title>Modified the classification status of verrucomicrobia.</title>
        <authorList>
            <person name="Feng X."/>
        </authorList>
    </citation>
    <scope>NUCLEOTIDE SEQUENCE</scope>
    <source>
        <strain evidence="7">KCTC 13126</strain>
    </source>
</reference>
<dbReference type="GO" id="GO:0015648">
    <property type="term" value="F:lipid-linked peptidoglycan transporter activity"/>
    <property type="evidence" value="ECO:0007669"/>
    <property type="project" value="TreeGrafter"/>
</dbReference>
<feature type="transmembrane region" description="Helical" evidence="6">
    <location>
        <begin position="191"/>
        <end position="208"/>
    </location>
</feature>
<feature type="transmembrane region" description="Helical" evidence="6">
    <location>
        <begin position="168"/>
        <end position="184"/>
    </location>
</feature>
<feature type="transmembrane region" description="Helical" evidence="6">
    <location>
        <begin position="15"/>
        <end position="33"/>
    </location>
</feature>
<feature type="transmembrane region" description="Helical" evidence="6">
    <location>
        <begin position="341"/>
        <end position="365"/>
    </location>
</feature>
<organism evidence="7 8">
    <name type="scientific">Pelagicoccus mobilis</name>
    <dbReference type="NCBI Taxonomy" id="415221"/>
    <lineage>
        <taxon>Bacteria</taxon>
        <taxon>Pseudomonadati</taxon>
        <taxon>Verrucomicrobiota</taxon>
        <taxon>Opitutia</taxon>
        <taxon>Puniceicoccales</taxon>
        <taxon>Pelagicoccaceae</taxon>
        <taxon>Pelagicoccus</taxon>
    </lineage>
</organism>
<dbReference type="PANTHER" id="PTHR30474:SF1">
    <property type="entry name" value="PEPTIDOGLYCAN GLYCOSYLTRANSFERASE MRDB"/>
    <property type="match status" value="1"/>
</dbReference>
<feature type="transmembrane region" description="Helical" evidence="6">
    <location>
        <begin position="111"/>
        <end position="133"/>
    </location>
</feature>
<name>A0A934VPB9_9BACT</name>